<proteinExistence type="predicted"/>
<comment type="caution">
    <text evidence="1">The sequence shown here is derived from an EMBL/GenBank/DDBJ whole genome shotgun (WGS) entry which is preliminary data.</text>
</comment>
<evidence type="ECO:0000313" key="2">
    <source>
        <dbReference type="Proteomes" id="UP001055879"/>
    </source>
</evidence>
<dbReference type="EMBL" id="CM042054">
    <property type="protein sequence ID" value="KAI3707357.1"/>
    <property type="molecule type" value="Genomic_DNA"/>
</dbReference>
<reference evidence="1 2" key="2">
    <citation type="journal article" date="2022" name="Mol. Ecol. Resour.">
        <title>The genomes of chicory, endive, great burdock and yacon provide insights into Asteraceae paleo-polyploidization history and plant inulin production.</title>
        <authorList>
            <person name="Fan W."/>
            <person name="Wang S."/>
            <person name="Wang H."/>
            <person name="Wang A."/>
            <person name="Jiang F."/>
            <person name="Liu H."/>
            <person name="Zhao H."/>
            <person name="Xu D."/>
            <person name="Zhang Y."/>
        </authorList>
    </citation>
    <scope>NUCLEOTIDE SEQUENCE [LARGE SCALE GENOMIC DNA]</scope>
    <source>
        <strain evidence="2">cv. Niubang</strain>
    </source>
</reference>
<reference evidence="2" key="1">
    <citation type="journal article" date="2022" name="Mol. Ecol. Resour.">
        <title>The genomes of chicory, endive, great burdock and yacon provide insights into Asteraceae palaeo-polyploidization history and plant inulin production.</title>
        <authorList>
            <person name="Fan W."/>
            <person name="Wang S."/>
            <person name="Wang H."/>
            <person name="Wang A."/>
            <person name="Jiang F."/>
            <person name="Liu H."/>
            <person name="Zhao H."/>
            <person name="Xu D."/>
            <person name="Zhang Y."/>
        </authorList>
    </citation>
    <scope>NUCLEOTIDE SEQUENCE [LARGE SCALE GENOMIC DNA]</scope>
    <source>
        <strain evidence="2">cv. Niubang</strain>
    </source>
</reference>
<organism evidence="1 2">
    <name type="scientific">Arctium lappa</name>
    <name type="common">Greater burdock</name>
    <name type="synonym">Lappa major</name>
    <dbReference type="NCBI Taxonomy" id="4217"/>
    <lineage>
        <taxon>Eukaryota</taxon>
        <taxon>Viridiplantae</taxon>
        <taxon>Streptophyta</taxon>
        <taxon>Embryophyta</taxon>
        <taxon>Tracheophyta</taxon>
        <taxon>Spermatophyta</taxon>
        <taxon>Magnoliopsida</taxon>
        <taxon>eudicotyledons</taxon>
        <taxon>Gunneridae</taxon>
        <taxon>Pentapetalae</taxon>
        <taxon>asterids</taxon>
        <taxon>campanulids</taxon>
        <taxon>Asterales</taxon>
        <taxon>Asteraceae</taxon>
        <taxon>Carduoideae</taxon>
        <taxon>Cardueae</taxon>
        <taxon>Arctiinae</taxon>
        <taxon>Arctium</taxon>
    </lineage>
</organism>
<evidence type="ECO:0000313" key="1">
    <source>
        <dbReference type="EMBL" id="KAI3707357.1"/>
    </source>
</evidence>
<dbReference type="Proteomes" id="UP001055879">
    <property type="component" value="Linkage Group LG08"/>
</dbReference>
<accession>A0ACB9AB35</accession>
<name>A0ACB9AB35_ARCLA</name>
<gene>
    <name evidence="1" type="ORF">L6452_25799</name>
</gene>
<protein>
    <submittedName>
        <fullName evidence="1">Uncharacterized protein</fullName>
    </submittedName>
</protein>
<sequence length="184" mass="21333">MQRWCSKLRLLAVVRSSSSFPKPQQQPPYLHHHHHHRSRLFHSSTPNFLNKSLIFPSMISSNFRPLLCNSSSTLQVTPSSIRASSLPLSFMQVRHLTLKQRKRKLKSRQPPSPVVSKLKKIKMKSYSSFKGRFRTMKDGQIRRWKEGKRHNAHLKSKIAKRRGRLPGIVPAAYAKVMKKLNFCG</sequence>
<keyword evidence="2" id="KW-1185">Reference proteome</keyword>